<sequence length="199" mass="21758">MSRHGHLWRLPDGTGLHAPPGELAVEESTGRLCCHLCGRWFTSLGSHVRAHGYTAQSYRAVMGARRERDLADRLARLGHAALEDYLRSAYAAGASLEALAAATGLGRARLRAALDRAGVALRPTGINSATGRRSRAVAAELRAAQRLGTEDLPGWLRQRRAAGWTLGRLAEAVGHSTHWVRWRLDAPLLSHGGELRRRW</sequence>
<dbReference type="Gene3D" id="1.10.10.1550">
    <property type="entry name" value="ROS/MUCR transcriptional regulator protein"/>
    <property type="match status" value="1"/>
</dbReference>
<dbReference type="RefSeq" id="WP_203835174.1">
    <property type="nucleotide sequence ID" value="NZ_BAAATV010000004.1"/>
</dbReference>
<accession>A0ABQ3ZH29</accession>
<dbReference type="Proteomes" id="UP000603200">
    <property type="component" value="Unassembled WGS sequence"/>
</dbReference>
<evidence type="ECO:0000313" key="1">
    <source>
        <dbReference type="EMBL" id="GIE17895.1"/>
    </source>
</evidence>
<organism evidence="1 2">
    <name type="scientific">Winogradskya humida</name>
    <dbReference type="NCBI Taxonomy" id="113566"/>
    <lineage>
        <taxon>Bacteria</taxon>
        <taxon>Bacillati</taxon>
        <taxon>Actinomycetota</taxon>
        <taxon>Actinomycetes</taxon>
        <taxon>Micromonosporales</taxon>
        <taxon>Micromonosporaceae</taxon>
        <taxon>Winogradskya</taxon>
    </lineage>
</organism>
<name>A0ABQ3ZH29_9ACTN</name>
<evidence type="ECO:0008006" key="3">
    <source>
        <dbReference type="Google" id="ProtNLM"/>
    </source>
</evidence>
<evidence type="ECO:0000313" key="2">
    <source>
        <dbReference type="Proteomes" id="UP000603200"/>
    </source>
</evidence>
<keyword evidence="2" id="KW-1185">Reference proteome</keyword>
<proteinExistence type="predicted"/>
<dbReference type="EMBL" id="BOMN01000013">
    <property type="protein sequence ID" value="GIE17895.1"/>
    <property type="molecule type" value="Genomic_DNA"/>
</dbReference>
<comment type="caution">
    <text evidence="1">The sequence shown here is derived from an EMBL/GenBank/DDBJ whole genome shotgun (WGS) entry which is preliminary data.</text>
</comment>
<dbReference type="InterPro" id="IPR041920">
    <property type="entry name" value="ROS/MUCR_sf"/>
</dbReference>
<protein>
    <recommendedName>
        <fullName evidence="3">ROS/MUCR transcriptional regulator protein</fullName>
    </recommendedName>
</protein>
<gene>
    <name evidence="1" type="ORF">Ahu01nite_009970</name>
</gene>
<reference evidence="1 2" key="1">
    <citation type="submission" date="2021-01" db="EMBL/GenBank/DDBJ databases">
        <title>Whole genome shotgun sequence of Actinoplanes humidus NBRC 14915.</title>
        <authorList>
            <person name="Komaki H."/>
            <person name="Tamura T."/>
        </authorList>
    </citation>
    <scope>NUCLEOTIDE SEQUENCE [LARGE SCALE GENOMIC DNA]</scope>
    <source>
        <strain evidence="1 2">NBRC 14915</strain>
    </source>
</reference>